<protein>
    <submittedName>
        <fullName evidence="4">Glycosyl transferase group 1</fullName>
    </submittedName>
</protein>
<dbReference type="CDD" id="cd03809">
    <property type="entry name" value="GT4_MtfB-like"/>
    <property type="match status" value="1"/>
</dbReference>
<dbReference type="AlphaFoldDB" id="E4RM00"/>
<evidence type="ECO:0000313" key="4">
    <source>
        <dbReference type="EMBL" id="ADQ14083.1"/>
    </source>
</evidence>
<feature type="domain" description="Glycosyl transferase family 1" evidence="2">
    <location>
        <begin position="192"/>
        <end position="353"/>
    </location>
</feature>
<dbReference type="HOGENOM" id="CLU_009583_27_5_9"/>
<evidence type="ECO:0000256" key="1">
    <source>
        <dbReference type="ARBA" id="ARBA00022679"/>
    </source>
</evidence>
<dbReference type="STRING" id="656519.Halsa_0631"/>
<feature type="domain" description="Glycosyltransferase subfamily 4-like N-terminal" evidence="3">
    <location>
        <begin position="15"/>
        <end position="177"/>
    </location>
</feature>
<dbReference type="EMBL" id="CP002304">
    <property type="protein sequence ID" value="ADQ14083.1"/>
    <property type="molecule type" value="Genomic_DNA"/>
</dbReference>
<evidence type="ECO:0000259" key="3">
    <source>
        <dbReference type="Pfam" id="PF13439"/>
    </source>
</evidence>
<evidence type="ECO:0000259" key="2">
    <source>
        <dbReference type="Pfam" id="PF00534"/>
    </source>
</evidence>
<dbReference type="Gene3D" id="3.40.50.2000">
    <property type="entry name" value="Glycogen Phosphorylase B"/>
    <property type="match status" value="2"/>
</dbReference>
<sequence>MKIAIDASALTLPITGIGRYTQQLIKQLNKIKKSKDEIIYFWGAGYKESDFIRDDIQTSKHTHRNKIKGFQTLWEQFVLPYKISKYKFDLYHTPRDKNIPYLKINNTLIFVTMHDTLVFSHRSNSISNSINKLRWHRAAKIADKIITVSNNSKKDLLEQFQFLNKEQVFVNYCGVDDKFLKKNINIKLLAKIKAKYGIKKKYFLATGSTEPVKNNKLLLEVMKLANKYFEKMFENYELIIVGPEWPGEKEPRKLAKNIKFTGYVEEEDLPVLMSGAEIFLFPSLYEGFGLPSLEAMAAETVVITSNSSSLPEVIGEAGIMLDPNSPQIWLDSIINILKNNVKRQKYINLGKKRIGKFSWQHSVEELYLLYEKAVWRADSNK</sequence>
<dbReference type="PANTHER" id="PTHR46401">
    <property type="entry name" value="GLYCOSYLTRANSFERASE WBBK-RELATED"/>
    <property type="match status" value="1"/>
</dbReference>
<dbReference type="RefSeq" id="WP_013405175.1">
    <property type="nucleotide sequence ID" value="NC_014654.1"/>
</dbReference>
<dbReference type="eggNOG" id="COG0438">
    <property type="taxonomic scope" value="Bacteria"/>
</dbReference>
<dbReference type="SUPFAM" id="SSF53756">
    <property type="entry name" value="UDP-Glycosyltransferase/glycogen phosphorylase"/>
    <property type="match status" value="1"/>
</dbReference>
<dbReference type="KEGG" id="has:Halsa_0631"/>
<name>E4RM00_HALHG</name>
<dbReference type="GO" id="GO:0009103">
    <property type="term" value="P:lipopolysaccharide biosynthetic process"/>
    <property type="evidence" value="ECO:0007669"/>
    <property type="project" value="TreeGrafter"/>
</dbReference>
<dbReference type="Proteomes" id="UP000007434">
    <property type="component" value="Chromosome"/>
</dbReference>
<dbReference type="InterPro" id="IPR001296">
    <property type="entry name" value="Glyco_trans_1"/>
</dbReference>
<keyword evidence="1 4" id="KW-0808">Transferase</keyword>
<gene>
    <name evidence="4" type="ordered locus">Halsa_0631</name>
</gene>
<dbReference type="Pfam" id="PF00534">
    <property type="entry name" value="Glycos_transf_1"/>
    <property type="match status" value="1"/>
</dbReference>
<evidence type="ECO:0000313" key="5">
    <source>
        <dbReference type="Proteomes" id="UP000007434"/>
    </source>
</evidence>
<organism evidence="4 5">
    <name type="scientific">Halanaerobium hydrogeniformans</name>
    <name type="common">Halanaerobium sp. (strain sapolanicus)</name>
    <dbReference type="NCBI Taxonomy" id="656519"/>
    <lineage>
        <taxon>Bacteria</taxon>
        <taxon>Bacillati</taxon>
        <taxon>Bacillota</taxon>
        <taxon>Clostridia</taxon>
        <taxon>Halanaerobiales</taxon>
        <taxon>Halanaerobiaceae</taxon>
        <taxon>Halanaerobium</taxon>
    </lineage>
</organism>
<dbReference type="PANTHER" id="PTHR46401:SF2">
    <property type="entry name" value="GLYCOSYLTRANSFERASE WBBK-RELATED"/>
    <property type="match status" value="1"/>
</dbReference>
<dbReference type="CAZy" id="GT4">
    <property type="family name" value="Glycosyltransferase Family 4"/>
</dbReference>
<reference evidence="4 5" key="2">
    <citation type="journal article" date="2011" name="J. Bacteriol.">
        <title>Complete Genome Sequence of the Haloalkaliphilic, Hydrogen Producing Halanaerobium hydrogenoformans.</title>
        <authorList>
            <person name="Brown S.D."/>
            <person name="Begemann M.B."/>
            <person name="Mormile M.R."/>
            <person name="Wall J.D."/>
            <person name="Han C.S."/>
            <person name="Goodwin L.A."/>
            <person name="Pitluck S."/>
            <person name="Land M.L."/>
            <person name="Hauser L.J."/>
            <person name="Elias D.A."/>
        </authorList>
    </citation>
    <scope>NUCLEOTIDE SEQUENCE [LARGE SCALE GENOMIC DNA]</scope>
    <source>
        <strain evidence="5">sapolanicus</strain>
    </source>
</reference>
<dbReference type="OrthoDB" id="9797829at2"/>
<proteinExistence type="predicted"/>
<dbReference type="Pfam" id="PF13439">
    <property type="entry name" value="Glyco_transf_4"/>
    <property type="match status" value="1"/>
</dbReference>
<accession>E4RM00</accession>
<dbReference type="InterPro" id="IPR028098">
    <property type="entry name" value="Glyco_trans_4-like_N"/>
</dbReference>
<reference evidence="4 5" key="1">
    <citation type="submission" date="2010-11" db="EMBL/GenBank/DDBJ databases">
        <title>Complete sequence of Halanaerobium sp. sapolanicus.</title>
        <authorList>
            <consortium name="US DOE Joint Genome Institute"/>
            <person name="Lucas S."/>
            <person name="Copeland A."/>
            <person name="Lapidus A."/>
            <person name="Cheng J.-F."/>
            <person name="Bruce D."/>
            <person name="Goodwin L."/>
            <person name="Pitluck S."/>
            <person name="Davenport K."/>
            <person name="Detter J.C."/>
            <person name="Han C."/>
            <person name="Tapia R."/>
            <person name="Land M."/>
            <person name="Hauser L."/>
            <person name="Jeffries C."/>
            <person name="Kyrpides N."/>
            <person name="Ivanova N."/>
            <person name="Mikhailova N."/>
            <person name="Begemann M.B."/>
            <person name="Mormile M.R."/>
            <person name="Wall J.D."/>
            <person name="Elias D.A."/>
            <person name="Woyke T."/>
        </authorList>
    </citation>
    <scope>NUCLEOTIDE SEQUENCE [LARGE SCALE GENOMIC DNA]</scope>
    <source>
        <strain evidence="5">sapolanicus</strain>
    </source>
</reference>
<keyword evidence="5" id="KW-1185">Reference proteome</keyword>
<dbReference type="GO" id="GO:0016757">
    <property type="term" value="F:glycosyltransferase activity"/>
    <property type="evidence" value="ECO:0007669"/>
    <property type="project" value="InterPro"/>
</dbReference>